<comment type="caution">
    <text evidence="10">The sequence shown here is derived from an EMBL/GenBank/DDBJ whole genome shotgun (WGS) entry which is preliminary data.</text>
</comment>
<feature type="compositionally biased region" description="Polar residues" evidence="8">
    <location>
        <begin position="326"/>
        <end position="353"/>
    </location>
</feature>
<dbReference type="GO" id="GO:0005634">
    <property type="term" value="C:nucleus"/>
    <property type="evidence" value="ECO:0007669"/>
    <property type="project" value="UniProtKB-SubCell"/>
</dbReference>
<evidence type="ECO:0000256" key="4">
    <source>
        <dbReference type="ARBA" id="ARBA00022771"/>
    </source>
</evidence>
<dbReference type="InterPro" id="IPR013087">
    <property type="entry name" value="Znf_C2H2_type"/>
</dbReference>
<dbReference type="PROSITE" id="PS00028">
    <property type="entry name" value="ZINC_FINGER_C2H2_1"/>
    <property type="match status" value="2"/>
</dbReference>
<keyword evidence="6" id="KW-0539">Nucleus</keyword>
<evidence type="ECO:0000256" key="5">
    <source>
        <dbReference type="ARBA" id="ARBA00022833"/>
    </source>
</evidence>
<keyword evidence="2" id="KW-0479">Metal-binding</keyword>
<dbReference type="EMBL" id="JAATWM020000015">
    <property type="protein sequence ID" value="KAF9877064.1"/>
    <property type="molecule type" value="Genomic_DNA"/>
</dbReference>
<feature type="region of interest" description="Disordered" evidence="8">
    <location>
        <begin position="326"/>
        <end position="358"/>
    </location>
</feature>
<dbReference type="AlphaFoldDB" id="A0A9P6LI86"/>
<dbReference type="PROSITE" id="PS50157">
    <property type="entry name" value="ZINC_FINGER_C2H2_2"/>
    <property type="match status" value="2"/>
</dbReference>
<dbReference type="Proteomes" id="UP000781932">
    <property type="component" value="Unassembled WGS sequence"/>
</dbReference>
<dbReference type="Pfam" id="PF04082">
    <property type="entry name" value="Fungal_trans"/>
    <property type="match status" value="1"/>
</dbReference>
<evidence type="ECO:0000256" key="2">
    <source>
        <dbReference type="ARBA" id="ARBA00022723"/>
    </source>
</evidence>
<evidence type="ECO:0000259" key="9">
    <source>
        <dbReference type="PROSITE" id="PS50157"/>
    </source>
</evidence>
<evidence type="ECO:0000256" key="1">
    <source>
        <dbReference type="ARBA" id="ARBA00004123"/>
    </source>
</evidence>
<evidence type="ECO:0000256" key="7">
    <source>
        <dbReference type="PROSITE-ProRule" id="PRU00042"/>
    </source>
</evidence>
<proteinExistence type="predicted"/>
<dbReference type="GO" id="GO:0008270">
    <property type="term" value="F:zinc ion binding"/>
    <property type="evidence" value="ECO:0007669"/>
    <property type="project" value="UniProtKB-KW"/>
</dbReference>
<dbReference type="SMART" id="SM00355">
    <property type="entry name" value="ZnF_C2H2"/>
    <property type="match status" value="2"/>
</dbReference>
<dbReference type="Pfam" id="PF00096">
    <property type="entry name" value="zf-C2H2"/>
    <property type="match status" value="2"/>
</dbReference>
<accession>A0A9P6LI86</accession>
<dbReference type="SUPFAM" id="SSF57667">
    <property type="entry name" value="beta-beta-alpha zinc fingers"/>
    <property type="match status" value="2"/>
</dbReference>
<keyword evidence="5" id="KW-0862">Zinc</keyword>
<evidence type="ECO:0000256" key="3">
    <source>
        <dbReference type="ARBA" id="ARBA00022737"/>
    </source>
</evidence>
<dbReference type="GO" id="GO:0000978">
    <property type="term" value="F:RNA polymerase II cis-regulatory region sequence-specific DNA binding"/>
    <property type="evidence" value="ECO:0007669"/>
    <property type="project" value="InterPro"/>
</dbReference>
<keyword evidence="4 7" id="KW-0863">Zinc-finger</keyword>
<evidence type="ECO:0000313" key="10">
    <source>
        <dbReference type="EMBL" id="KAF9877064.1"/>
    </source>
</evidence>
<dbReference type="CDD" id="cd12148">
    <property type="entry name" value="fungal_TF_MHR"/>
    <property type="match status" value="1"/>
</dbReference>
<dbReference type="InterPro" id="IPR036236">
    <property type="entry name" value="Znf_C2H2_sf"/>
</dbReference>
<comment type="subcellular location">
    <subcellularLocation>
        <location evidence="1">Nucleus</location>
    </subcellularLocation>
</comment>
<evidence type="ECO:0000313" key="11">
    <source>
        <dbReference type="Proteomes" id="UP000781932"/>
    </source>
</evidence>
<dbReference type="GO" id="GO:0000981">
    <property type="term" value="F:DNA-binding transcription factor activity, RNA polymerase II-specific"/>
    <property type="evidence" value="ECO:0007669"/>
    <property type="project" value="InterPro"/>
</dbReference>
<evidence type="ECO:0000256" key="8">
    <source>
        <dbReference type="SAM" id="MobiDB-lite"/>
    </source>
</evidence>
<feature type="domain" description="C2H2-type" evidence="9">
    <location>
        <begin position="243"/>
        <end position="272"/>
    </location>
</feature>
<dbReference type="PANTHER" id="PTHR40626">
    <property type="entry name" value="MIP31509P"/>
    <property type="match status" value="1"/>
</dbReference>
<dbReference type="RefSeq" id="XP_038746525.1">
    <property type="nucleotide sequence ID" value="XM_038888049.1"/>
</dbReference>
<dbReference type="Gene3D" id="3.30.160.60">
    <property type="entry name" value="Classic Zinc Finger"/>
    <property type="match status" value="1"/>
</dbReference>
<dbReference type="InterPro" id="IPR051059">
    <property type="entry name" value="VerF-like"/>
</dbReference>
<dbReference type="GO" id="GO:0006351">
    <property type="term" value="P:DNA-templated transcription"/>
    <property type="evidence" value="ECO:0007669"/>
    <property type="project" value="InterPro"/>
</dbReference>
<feature type="region of interest" description="Disordered" evidence="8">
    <location>
        <begin position="638"/>
        <end position="657"/>
    </location>
</feature>
<name>A0A9P6LI86_9PEZI</name>
<dbReference type="PANTHER" id="PTHR40626:SF11">
    <property type="entry name" value="ZINC FINGER PROTEIN YPR022C"/>
    <property type="match status" value="1"/>
</dbReference>
<feature type="domain" description="C2H2-type" evidence="9">
    <location>
        <begin position="213"/>
        <end position="242"/>
    </location>
</feature>
<dbReference type="GO" id="GO:0000785">
    <property type="term" value="C:chromatin"/>
    <property type="evidence" value="ECO:0007669"/>
    <property type="project" value="TreeGrafter"/>
</dbReference>
<keyword evidence="3" id="KW-0677">Repeat</keyword>
<organism evidence="10 11">
    <name type="scientific">Colletotrichum karsti</name>
    <dbReference type="NCBI Taxonomy" id="1095194"/>
    <lineage>
        <taxon>Eukaryota</taxon>
        <taxon>Fungi</taxon>
        <taxon>Dikarya</taxon>
        <taxon>Ascomycota</taxon>
        <taxon>Pezizomycotina</taxon>
        <taxon>Sordariomycetes</taxon>
        <taxon>Hypocreomycetidae</taxon>
        <taxon>Glomerellales</taxon>
        <taxon>Glomerellaceae</taxon>
        <taxon>Colletotrichum</taxon>
        <taxon>Colletotrichum boninense species complex</taxon>
    </lineage>
</organism>
<sequence>MAHLNPRLLTNSELRRHEDCAAENAKLADCWSSDQVVILTIDCSYGYKYSGYTVMPSMSVDIMTPAEKPLWSSPTSSQRLTRQHCKRTIRLLEQTKVNKRLRPRPFYMKVDAHEIFETYNNDAAKEIFDVLATEYATMCILTHDVRDSMKALELFDVKLPSKAVFVDLIKVLEHQTRDEGIPEELSNYTDENIAVSVAGNYKRASRKGAPRRFVCDHPGCDKLYSRAEHLQRHQLNHNPKEIFQCDTPGCDQKFVRADLLSRHKKRHSSSYIPRNRAPSFSTSAASTAVAGVAVSSPTAGVRSAFPQPGQPSASGPHDAAILLTPDSNVTPTPTTGASNPSLTARIGQPSTWPSIDDISVNMMRPKPDLFGREEPSIPEPTSMMPSFTTLGFQPDEALSRENFAVWLFDPQATLSEFNGVANLPFLEGGLESTFNNNIHYDYESLTSRSQLDPTPPRQVEVSDELISEHRRQEVLQWLQMFRQKQPKYEHRIVNLVQESGGDLPALNVDMMRDCLKEYWKSVSPRLPIVHQPTFAPNRCSIFLLMVMIALGAASLSSRDSTGNLEQYGGFADVIISSVRWEILTADEASPPVGLSIAQALLLLEFYEKMFSSRRFHERAHIYHSATLTLLRRGSPLIGRAGSESPPEEQDPTCNDGSSLDSRVWWVRWAESEAMHRVVFAAFMMDVIHAAMFGHSADMAPHEIRLPLPCDDALWTASTPDVFRQLDSNYRMYGIKQVSFLDGLKSALHGQEVKTHTFGRMIIMSGLLSVGWHLSHRESHLKWLDLRTPSTETHDGWRKILLRAFDEWKESFDKAVGANDTSETPGQPSTSNGPIHSAAVLYHLAHISLHVDIVDCQVYAGAKRLVGRKVSTRDHANAVSRMRSWSNAASTRHAVLHAFKLLYRVLVDQKGPKRRTSSFGSLPEPVSVFYSVRTEPDPHRPWIMYYAALTIWSFVQALGIPAKNVPPGRYSEVARYLSLFASLDELKDEWAMDLNERLPELLDLLRTSLEQSHSELLREASDRLKLCREMLR</sequence>
<reference evidence="10" key="1">
    <citation type="submission" date="2020-03" db="EMBL/GenBank/DDBJ databases">
        <authorList>
            <person name="He L."/>
        </authorList>
    </citation>
    <scope>NUCLEOTIDE SEQUENCE</scope>
    <source>
        <strain evidence="10">CkLH20</strain>
    </source>
</reference>
<keyword evidence="11" id="KW-1185">Reference proteome</keyword>
<reference evidence="10" key="2">
    <citation type="submission" date="2020-11" db="EMBL/GenBank/DDBJ databases">
        <title>Whole genome sequencing of Colletotrichum sp.</title>
        <authorList>
            <person name="Li H."/>
        </authorList>
    </citation>
    <scope>NUCLEOTIDE SEQUENCE</scope>
    <source>
        <strain evidence="10">CkLH20</strain>
    </source>
</reference>
<evidence type="ECO:0000256" key="6">
    <source>
        <dbReference type="ARBA" id="ARBA00023242"/>
    </source>
</evidence>
<dbReference type="InterPro" id="IPR007219">
    <property type="entry name" value="XnlR_reg_dom"/>
</dbReference>
<protein>
    <recommendedName>
        <fullName evidence="9">C2H2-type domain-containing protein</fullName>
    </recommendedName>
</protein>
<dbReference type="OrthoDB" id="1405595at2759"/>
<gene>
    <name evidence="10" type="ORF">CkaCkLH20_05330</name>
</gene>
<dbReference type="GeneID" id="62161123"/>